<evidence type="ECO:0000256" key="4">
    <source>
        <dbReference type="ARBA" id="ARBA00022692"/>
    </source>
</evidence>
<keyword evidence="8" id="KW-0407">Ion channel</keyword>
<evidence type="ECO:0000313" key="11">
    <source>
        <dbReference type="EMBL" id="KAK9911604.1"/>
    </source>
</evidence>
<evidence type="ECO:0000256" key="8">
    <source>
        <dbReference type="ARBA" id="ARBA00023303"/>
    </source>
</evidence>
<evidence type="ECO:0000256" key="1">
    <source>
        <dbReference type="ARBA" id="ARBA00004141"/>
    </source>
</evidence>
<feature type="domain" description="Potassium channel" evidence="10">
    <location>
        <begin position="8"/>
        <end position="52"/>
    </location>
</feature>
<dbReference type="Gene3D" id="1.10.287.70">
    <property type="match status" value="2"/>
</dbReference>
<keyword evidence="12" id="KW-1185">Reference proteome</keyword>
<protein>
    <recommendedName>
        <fullName evidence="10">Potassium channel domain-containing protein</fullName>
    </recommendedName>
</protein>
<evidence type="ECO:0000256" key="3">
    <source>
        <dbReference type="ARBA" id="ARBA00022448"/>
    </source>
</evidence>
<dbReference type="GO" id="GO:0015271">
    <property type="term" value="F:outward rectifier potassium channel activity"/>
    <property type="evidence" value="ECO:0007669"/>
    <property type="project" value="TreeGrafter"/>
</dbReference>
<dbReference type="SUPFAM" id="SSF81324">
    <property type="entry name" value="Voltage-gated potassium channels"/>
    <property type="match status" value="2"/>
</dbReference>
<comment type="caution">
    <text evidence="11">The sequence shown here is derived from an EMBL/GenBank/DDBJ whole genome shotgun (WGS) entry which is preliminary data.</text>
</comment>
<keyword evidence="3" id="KW-0813">Transport</keyword>
<dbReference type="EMBL" id="JBEDUW010000007">
    <property type="protein sequence ID" value="KAK9911604.1"/>
    <property type="molecule type" value="Genomic_DNA"/>
</dbReference>
<dbReference type="GO" id="GO:0009705">
    <property type="term" value="C:plant-type vacuole membrane"/>
    <property type="evidence" value="ECO:0007669"/>
    <property type="project" value="TreeGrafter"/>
</dbReference>
<feature type="transmembrane region" description="Helical" evidence="9">
    <location>
        <begin position="36"/>
        <end position="59"/>
    </location>
</feature>
<feature type="transmembrane region" description="Helical" evidence="9">
    <location>
        <begin position="146"/>
        <end position="167"/>
    </location>
</feature>
<keyword evidence="4 9" id="KW-0812">Transmembrane</keyword>
<accession>A0AAW1VTB3</accession>
<feature type="transmembrane region" description="Helical" evidence="9">
    <location>
        <begin position="6"/>
        <end position="24"/>
    </location>
</feature>
<dbReference type="Proteomes" id="UP001457282">
    <property type="component" value="Unassembled WGS sequence"/>
</dbReference>
<dbReference type="InterPro" id="IPR003280">
    <property type="entry name" value="2pore_dom_K_chnl"/>
</dbReference>
<feature type="domain" description="Potassium channel" evidence="10">
    <location>
        <begin position="87"/>
        <end position="170"/>
    </location>
</feature>
<name>A0AAW1VTB3_RUBAR</name>
<keyword evidence="7 9" id="KW-0472">Membrane</keyword>
<evidence type="ECO:0000256" key="9">
    <source>
        <dbReference type="SAM" id="Phobius"/>
    </source>
</evidence>
<dbReference type="GO" id="GO:0030322">
    <property type="term" value="P:stabilization of membrane potential"/>
    <property type="evidence" value="ECO:0007669"/>
    <property type="project" value="TreeGrafter"/>
</dbReference>
<evidence type="ECO:0000256" key="6">
    <source>
        <dbReference type="ARBA" id="ARBA00023065"/>
    </source>
</evidence>
<dbReference type="PANTHER" id="PTHR11003:SF303">
    <property type="entry name" value="OS01G0696100 PROTEIN"/>
    <property type="match status" value="1"/>
</dbReference>
<dbReference type="InterPro" id="IPR013099">
    <property type="entry name" value="K_chnl_dom"/>
</dbReference>
<keyword evidence="6" id="KW-0406">Ion transport</keyword>
<dbReference type="GO" id="GO:0022841">
    <property type="term" value="F:potassium ion leak channel activity"/>
    <property type="evidence" value="ECO:0007669"/>
    <property type="project" value="TreeGrafter"/>
</dbReference>
<evidence type="ECO:0000259" key="10">
    <source>
        <dbReference type="Pfam" id="PF07885"/>
    </source>
</evidence>
<evidence type="ECO:0000256" key="5">
    <source>
        <dbReference type="ARBA" id="ARBA00022989"/>
    </source>
</evidence>
<gene>
    <name evidence="11" type="ORF">M0R45_035500</name>
</gene>
<feature type="transmembrane region" description="Helical" evidence="9">
    <location>
        <begin position="79"/>
        <end position="102"/>
    </location>
</feature>
<dbReference type="Pfam" id="PF07885">
    <property type="entry name" value="Ion_trans_2"/>
    <property type="match status" value="2"/>
</dbReference>
<dbReference type="AlphaFoldDB" id="A0AAW1VTB3"/>
<organism evidence="11 12">
    <name type="scientific">Rubus argutus</name>
    <name type="common">Southern blackberry</name>
    <dbReference type="NCBI Taxonomy" id="59490"/>
    <lineage>
        <taxon>Eukaryota</taxon>
        <taxon>Viridiplantae</taxon>
        <taxon>Streptophyta</taxon>
        <taxon>Embryophyta</taxon>
        <taxon>Tracheophyta</taxon>
        <taxon>Spermatophyta</taxon>
        <taxon>Magnoliopsida</taxon>
        <taxon>eudicotyledons</taxon>
        <taxon>Gunneridae</taxon>
        <taxon>Pentapetalae</taxon>
        <taxon>rosids</taxon>
        <taxon>fabids</taxon>
        <taxon>Rosales</taxon>
        <taxon>Rosaceae</taxon>
        <taxon>Rosoideae</taxon>
        <taxon>Rosoideae incertae sedis</taxon>
        <taxon>Rubus</taxon>
    </lineage>
</organism>
<comment type="subcellular location">
    <subcellularLocation>
        <location evidence="1">Membrane</location>
        <topology evidence="1">Multi-pass membrane protein</topology>
    </subcellularLocation>
</comment>
<reference evidence="11 12" key="1">
    <citation type="journal article" date="2023" name="G3 (Bethesda)">
        <title>A chromosome-length genome assembly and annotation of blackberry (Rubus argutus, cv. 'Hillquist').</title>
        <authorList>
            <person name="Bruna T."/>
            <person name="Aryal R."/>
            <person name="Dudchenko O."/>
            <person name="Sargent D.J."/>
            <person name="Mead D."/>
            <person name="Buti M."/>
            <person name="Cavallini A."/>
            <person name="Hytonen T."/>
            <person name="Andres J."/>
            <person name="Pham M."/>
            <person name="Weisz D."/>
            <person name="Mascagni F."/>
            <person name="Usai G."/>
            <person name="Natali L."/>
            <person name="Bassil N."/>
            <person name="Fernandez G.E."/>
            <person name="Lomsadze A."/>
            <person name="Armour M."/>
            <person name="Olukolu B."/>
            <person name="Poorten T."/>
            <person name="Britton C."/>
            <person name="Davik J."/>
            <person name="Ashrafi H."/>
            <person name="Aiden E.L."/>
            <person name="Borodovsky M."/>
            <person name="Worthington M."/>
        </authorList>
    </citation>
    <scope>NUCLEOTIDE SEQUENCE [LARGE SCALE GENOMIC DNA]</scope>
    <source>
        <strain evidence="11">PI 553951</strain>
    </source>
</reference>
<dbReference type="GO" id="GO:0005886">
    <property type="term" value="C:plasma membrane"/>
    <property type="evidence" value="ECO:0007669"/>
    <property type="project" value="TreeGrafter"/>
</dbReference>
<evidence type="ECO:0000256" key="2">
    <source>
        <dbReference type="ARBA" id="ARBA00010159"/>
    </source>
</evidence>
<keyword evidence="5 9" id="KW-1133">Transmembrane helix</keyword>
<evidence type="ECO:0000256" key="7">
    <source>
        <dbReference type="ARBA" id="ARBA00023136"/>
    </source>
</evidence>
<dbReference type="PANTHER" id="PTHR11003">
    <property type="entry name" value="POTASSIUM CHANNEL, SUBFAMILY K"/>
    <property type="match status" value="1"/>
</dbReference>
<sequence length="179" mass="19966">MIKGGNLYVNAIYYMVITAFTIGFGDIHPDDMVSKLLTCFFVVLGVHVVNILIILQTYVWTKLKNKYLSTVSEPKRTRVITGLAVVAVFCSIFGGMMGICAFENGENVNRIEDYTMNSTDSFYLSVMSLSTEGFGDISFKTIAGRVFAVIWLVMFHPMYFSAMAYLMNLAVKTIIGIPN</sequence>
<evidence type="ECO:0000313" key="12">
    <source>
        <dbReference type="Proteomes" id="UP001457282"/>
    </source>
</evidence>
<comment type="similarity">
    <text evidence="2">Belongs to the two pore domain potassium channel (TC 1.A.1.7) family.</text>
</comment>
<proteinExistence type="inferred from homology"/>